<reference evidence="3 4" key="1">
    <citation type="journal article" date="2018" name="Nat. Ecol. Evol.">
        <title>Genomic signatures of mitonuclear coevolution across populations of Tigriopus californicus.</title>
        <authorList>
            <person name="Barreto F.S."/>
            <person name="Watson E.T."/>
            <person name="Lima T.G."/>
            <person name="Willett C.S."/>
            <person name="Edmands S."/>
            <person name="Li W."/>
            <person name="Burton R.S."/>
        </authorList>
    </citation>
    <scope>NUCLEOTIDE SEQUENCE [LARGE SCALE GENOMIC DNA]</scope>
    <source>
        <strain evidence="3 4">San Diego</strain>
    </source>
</reference>
<evidence type="ECO:0000256" key="2">
    <source>
        <dbReference type="SAM" id="Phobius"/>
    </source>
</evidence>
<comment type="caution">
    <text evidence="3">The sequence shown here is derived from an EMBL/GenBank/DDBJ whole genome shotgun (WGS) entry which is preliminary data.</text>
</comment>
<dbReference type="Proteomes" id="UP000318571">
    <property type="component" value="Chromosome 6"/>
</dbReference>
<protein>
    <submittedName>
        <fullName evidence="3">Uncharacterized protein</fullName>
    </submittedName>
</protein>
<dbReference type="EMBL" id="VCGU01000002">
    <property type="protein sequence ID" value="TRY79380.1"/>
    <property type="molecule type" value="Genomic_DNA"/>
</dbReference>
<accession>A0A553PNY8</accession>
<evidence type="ECO:0000313" key="4">
    <source>
        <dbReference type="Proteomes" id="UP000318571"/>
    </source>
</evidence>
<evidence type="ECO:0000313" key="3">
    <source>
        <dbReference type="EMBL" id="TRY79380.1"/>
    </source>
</evidence>
<keyword evidence="2" id="KW-1133">Transmembrane helix</keyword>
<proteinExistence type="predicted"/>
<gene>
    <name evidence="3" type="ORF">TCAL_09820</name>
</gene>
<organism evidence="3 4">
    <name type="scientific">Tigriopus californicus</name>
    <name type="common">Marine copepod</name>
    <dbReference type="NCBI Taxonomy" id="6832"/>
    <lineage>
        <taxon>Eukaryota</taxon>
        <taxon>Metazoa</taxon>
        <taxon>Ecdysozoa</taxon>
        <taxon>Arthropoda</taxon>
        <taxon>Crustacea</taxon>
        <taxon>Multicrustacea</taxon>
        <taxon>Hexanauplia</taxon>
        <taxon>Copepoda</taxon>
        <taxon>Harpacticoida</taxon>
        <taxon>Harpacticidae</taxon>
        <taxon>Tigriopus</taxon>
    </lineage>
</organism>
<sequence>MATTNLFYMCTFSLGNFTYLYRSLILVVLIVFGCIVVSFALTSLKQKHDIQSWSLIAGSAFSNLATTVTGAQGIIKPQLHYRRKTRKVSNHQEPPNARLRRSSEMPSISSSVVDTQQSNFLSSRNAHADPEKPHEWVEIQLTPLSPPYKSNWTGNSSEIRLAASTQVLFPPGFINS</sequence>
<evidence type="ECO:0000256" key="1">
    <source>
        <dbReference type="SAM" id="MobiDB-lite"/>
    </source>
</evidence>
<keyword evidence="2" id="KW-0472">Membrane</keyword>
<dbReference type="AlphaFoldDB" id="A0A553PNY8"/>
<name>A0A553PNY8_TIGCA</name>
<feature type="transmembrane region" description="Helical" evidence="2">
    <location>
        <begin position="20"/>
        <end position="41"/>
    </location>
</feature>
<keyword evidence="2" id="KW-0812">Transmembrane</keyword>
<feature type="transmembrane region" description="Helical" evidence="2">
    <location>
        <begin position="53"/>
        <end position="75"/>
    </location>
</feature>
<feature type="region of interest" description="Disordered" evidence="1">
    <location>
        <begin position="83"/>
        <end position="108"/>
    </location>
</feature>
<keyword evidence="4" id="KW-1185">Reference proteome</keyword>